<dbReference type="KEGG" id="elio:KO353_13700"/>
<dbReference type="Pfam" id="PF11136">
    <property type="entry name" value="DUF2889"/>
    <property type="match status" value="1"/>
</dbReference>
<reference evidence="1" key="1">
    <citation type="submission" date="2021-06" db="EMBL/GenBank/DDBJ databases">
        <title>Elioraea tepida, sp. nov., a moderately thermophilic aerobic anoxygenic phototrophic bacterium isolated from an alkaline siliceous hot spring mat community in Yellowstone National Park, WY, USA.</title>
        <authorList>
            <person name="Saini M.K."/>
            <person name="Yoshida S."/>
            <person name="Sebastian A."/>
            <person name="Hirose S."/>
            <person name="Hara E."/>
            <person name="Tamaki H."/>
            <person name="Soulier N.T."/>
            <person name="Albert I."/>
            <person name="Hanada S."/>
            <person name="Bryant D.A."/>
            <person name="Tank M."/>
        </authorList>
    </citation>
    <scope>NUCLEOTIDE SEQUENCE</scope>
    <source>
        <strain evidence="1">MS-P2</strain>
    </source>
</reference>
<organism evidence="1 2">
    <name type="scientific">Elioraea tepida</name>
    <dbReference type="NCBI Taxonomy" id="2843330"/>
    <lineage>
        <taxon>Bacteria</taxon>
        <taxon>Pseudomonadati</taxon>
        <taxon>Pseudomonadota</taxon>
        <taxon>Alphaproteobacteria</taxon>
        <taxon>Acetobacterales</taxon>
        <taxon>Elioraeaceae</taxon>
        <taxon>Elioraea</taxon>
    </lineage>
</organism>
<dbReference type="Proteomes" id="UP000694001">
    <property type="component" value="Chromosome"/>
</dbReference>
<evidence type="ECO:0000313" key="2">
    <source>
        <dbReference type="Proteomes" id="UP000694001"/>
    </source>
</evidence>
<gene>
    <name evidence="1" type="ORF">KO353_13700</name>
</gene>
<accession>A0A975U2R6</accession>
<sequence length="190" mass="20787">MPLSPPKPREKLHTRTIVIEGYRREDGLFDIEASLADTKTYAFANEDRGEIRPGEKLHGMLMRLTVDEDMVVHACEASTEFAPYAICPDVTPNFARLAGLRIGPGWSGKVREVVGGVRGCTHLVELLGPMATVAFQTLSVVRRSRPQDPTRPPPLLNTCHAYAADGPVVARRWPAFSTRTPAPAKTTGAE</sequence>
<protein>
    <submittedName>
        <fullName evidence="1">DUF2889 domain-containing protein</fullName>
    </submittedName>
</protein>
<name>A0A975U2R6_9PROT</name>
<keyword evidence="2" id="KW-1185">Reference proteome</keyword>
<evidence type="ECO:0000313" key="1">
    <source>
        <dbReference type="EMBL" id="QXM24288.1"/>
    </source>
</evidence>
<dbReference type="RefSeq" id="WP_218285345.1">
    <property type="nucleotide sequence ID" value="NZ_CP076448.1"/>
</dbReference>
<dbReference type="InterPro" id="IPR021312">
    <property type="entry name" value="DUF2889"/>
</dbReference>
<dbReference type="AlphaFoldDB" id="A0A975U2R6"/>
<proteinExistence type="predicted"/>
<dbReference type="EMBL" id="CP076448">
    <property type="protein sequence ID" value="QXM24288.1"/>
    <property type="molecule type" value="Genomic_DNA"/>
</dbReference>